<dbReference type="GO" id="GO:0061630">
    <property type="term" value="F:ubiquitin protein ligase activity"/>
    <property type="evidence" value="ECO:0007669"/>
    <property type="project" value="TreeGrafter"/>
</dbReference>
<sequence length="680" mass="75389">MSSLDEILAYTLGSILVLMVVLAFIYSYKKGVAHFKAKEEFEQWAQSNTKCLKLTALTIGDLLRQLPCGHCLHEKCFLECFERCSDDGSERHMHRCPLCREIMNYFPPPSPFPNAGRALCTRPQPTAVVPHHQQQQQQPQGSGDIDRRQILPQPGCLFVGAAAIPVSPMLSACTAVTRQVSCISPTARIDDLPILTYPKRHHTMADSVLPEGPATGKSSSSSTVSTRGGNQSPGNASHNGIRLNTQNSNGDSSSSSSQKVMMAERKTQKEWSQLPQEACVIGLIDSEVEEEVGRRLDSAAQLFDDLRSAVASHTEKCELTHEAVIEEVKRFESLECRLIRRRQRTLHGKSELSRLQQELKRYRGEELEGVPPEEVEAIADRLATALSKATVRQAALEGSGQVGSSQTVDKDMQKVDRMVGHPASMEDGQDATEEESATKVYNAVDLADKTVETCDALIEEITKIREKAVVSSECLKESWARLEQLRADCNRYVKDYDAQKEEYLSISESLLAARRSKSLLMGEYDMQGLTSEELEGVCSTIVKATRKVHLALAMRQLQQQRSNDADTSSSGLGLRQGLNDPLCIVCFENMWNTSLSPCGHVLCADCSSRLKYCPTCRHPIQSVTGPTIDGAPTTRTFLISVELLRMFIRILYLLLVHENSFLLDFPISQESSSIGGHQRR</sequence>
<evidence type="ECO:0000256" key="5">
    <source>
        <dbReference type="SAM" id="MobiDB-lite"/>
    </source>
</evidence>
<feature type="region of interest" description="Disordered" evidence="5">
    <location>
        <begin position="126"/>
        <end position="147"/>
    </location>
</feature>
<dbReference type="EMBL" id="JABANO010011791">
    <property type="protein sequence ID" value="KAF4742881.1"/>
    <property type="molecule type" value="Genomic_DNA"/>
</dbReference>
<feature type="non-terminal residue" evidence="8">
    <location>
        <position position="680"/>
    </location>
</feature>
<evidence type="ECO:0000256" key="1">
    <source>
        <dbReference type="ARBA" id="ARBA00022723"/>
    </source>
</evidence>
<evidence type="ECO:0000256" key="6">
    <source>
        <dbReference type="SAM" id="Phobius"/>
    </source>
</evidence>
<dbReference type="Pfam" id="PF13920">
    <property type="entry name" value="zf-C3HC4_3"/>
    <property type="match status" value="1"/>
</dbReference>
<protein>
    <recommendedName>
        <fullName evidence="7">RING-type domain-containing protein</fullName>
    </recommendedName>
</protein>
<evidence type="ECO:0000256" key="4">
    <source>
        <dbReference type="PROSITE-ProRule" id="PRU00175"/>
    </source>
</evidence>
<evidence type="ECO:0000313" key="8">
    <source>
        <dbReference type="EMBL" id="KAF4742881.1"/>
    </source>
</evidence>
<evidence type="ECO:0000256" key="2">
    <source>
        <dbReference type="ARBA" id="ARBA00022771"/>
    </source>
</evidence>
<keyword evidence="1" id="KW-0479">Metal-binding</keyword>
<dbReference type="PROSITE" id="PS50089">
    <property type="entry name" value="ZF_RING_2"/>
    <property type="match status" value="1"/>
</dbReference>
<keyword evidence="6" id="KW-0472">Membrane</keyword>
<reference evidence="8 9" key="1">
    <citation type="submission" date="2020-04" db="EMBL/GenBank/DDBJ databases">
        <title>Perkinsus olseni comparative genomics.</title>
        <authorList>
            <person name="Bogema D.R."/>
        </authorList>
    </citation>
    <scope>NUCLEOTIDE SEQUENCE [LARGE SCALE GENOMIC DNA]</scope>
    <source>
        <strain evidence="8 9">ATCC PRA-207</strain>
    </source>
</reference>
<name>A0A7J6TD85_PEROL</name>
<gene>
    <name evidence="8" type="ORF">FOZ63_026220</name>
</gene>
<evidence type="ECO:0000256" key="3">
    <source>
        <dbReference type="ARBA" id="ARBA00022833"/>
    </source>
</evidence>
<feature type="transmembrane region" description="Helical" evidence="6">
    <location>
        <begin position="7"/>
        <end position="28"/>
    </location>
</feature>
<evidence type="ECO:0000259" key="7">
    <source>
        <dbReference type="PROSITE" id="PS50089"/>
    </source>
</evidence>
<feature type="compositionally biased region" description="Polar residues" evidence="5">
    <location>
        <begin position="227"/>
        <end position="251"/>
    </location>
</feature>
<organism evidence="8 9">
    <name type="scientific">Perkinsus olseni</name>
    <name type="common">Perkinsus atlanticus</name>
    <dbReference type="NCBI Taxonomy" id="32597"/>
    <lineage>
        <taxon>Eukaryota</taxon>
        <taxon>Sar</taxon>
        <taxon>Alveolata</taxon>
        <taxon>Perkinsozoa</taxon>
        <taxon>Perkinsea</taxon>
        <taxon>Perkinsida</taxon>
        <taxon>Perkinsidae</taxon>
        <taxon>Perkinsus</taxon>
    </lineage>
</organism>
<keyword evidence="2 4" id="KW-0863">Zinc-finger</keyword>
<proteinExistence type="predicted"/>
<comment type="caution">
    <text evidence="8">The sequence shown here is derived from an EMBL/GenBank/DDBJ whole genome shotgun (WGS) entry which is preliminary data.</text>
</comment>
<keyword evidence="9" id="KW-1185">Reference proteome</keyword>
<dbReference type="PANTHER" id="PTHR45969">
    <property type="entry name" value="RING ZINC FINGER PROTEIN-RELATED"/>
    <property type="match status" value="1"/>
</dbReference>
<dbReference type="GO" id="GO:0016567">
    <property type="term" value="P:protein ubiquitination"/>
    <property type="evidence" value="ECO:0007669"/>
    <property type="project" value="TreeGrafter"/>
</dbReference>
<dbReference type="AlphaFoldDB" id="A0A7J6TD85"/>
<dbReference type="PANTHER" id="PTHR45969:SF69">
    <property type="entry name" value="FINGER DOMAIN PROTEIN, PUTATIVE (AFU_ORTHOLOGUE AFUA_3G12190)-RELATED"/>
    <property type="match status" value="1"/>
</dbReference>
<dbReference type="SMART" id="SM00184">
    <property type="entry name" value="RING"/>
    <property type="match status" value="2"/>
</dbReference>
<dbReference type="GO" id="GO:0008270">
    <property type="term" value="F:zinc ion binding"/>
    <property type="evidence" value="ECO:0007669"/>
    <property type="project" value="UniProtKB-KW"/>
</dbReference>
<dbReference type="InterPro" id="IPR001841">
    <property type="entry name" value="Znf_RING"/>
</dbReference>
<dbReference type="Gene3D" id="3.30.40.10">
    <property type="entry name" value="Zinc/RING finger domain, C3HC4 (zinc finger)"/>
    <property type="match status" value="2"/>
</dbReference>
<keyword evidence="3" id="KW-0862">Zinc</keyword>
<keyword evidence="6" id="KW-1133">Transmembrane helix</keyword>
<dbReference type="InterPro" id="IPR013083">
    <property type="entry name" value="Znf_RING/FYVE/PHD"/>
</dbReference>
<evidence type="ECO:0000313" key="9">
    <source>
        <dbReference type="Proteomes" id="UP000553632"/>
    </source>
</evidence>
<dbReference type="SUPFAM" id="SSF57850">
    <property type="entry name" value="RING/U-box"/>
    <property type="match status" value="2"/>
</dbReference>
<accession>A0A7J6TD85</accession>
<keyword evidence="6" id="KW-0812">Transmembrane</keyword>
<dbReference type="Proteomes" id="UP000553632">
    <property type="component" value="Unassembled WGS sequence"/>
</dbReference>
<feature type="compositionally biased region" description="Low complexity" evidence="5">
    <location>
        <begin position="130"/>
        <end position="140"/>
    </location>
</feature>
<feature type="domain" description="RING-type" evidence="7">
    <location>
        <begin position="583"/>
        <end position="617"/>
    </location>
</feature>
<feature type="region of interest" description="Disordered" evidence="5">
    <location>
        <begin position="206"/>
        <end position="269"/>
    </location>
</feature>